<reference evidence="2 3" key="1">
    <citation type="submission" date="2014-03" db="EMBL/GenBank/DDBJ databases">
        <title>The genomes of two eusocial bee gut symbionts.</title>
        <authorList>
            <person name="Kwong W.K."/>
            <person name="Engel P."/>
            <person name="Koch H."/>
            <person name="Moran N.A."/>
        </authorList>
    </citation>
    <scope>NUCLEOTIDE SEQUENCE [LARGE SCALE GENOMIC DNA]</scope>
    <source>
        <strain evidence="3">wkB29</strain>
    </source>
</reference>
<dbReference type="Proteomes" id="UP000027170">
    <property type="component" value="Unassembled WGS sequence"/>
</dbReference>
<dbReference type="SUPFAM" id="SSF55174">
    <property type="entry name" value="Alpha-L RNA-binding motif"/>
    <property type="match status" value="1"/>
</dbReference>
<dbReference type="EMBL" id="JFZV01000004">
    <property type="protein sequence ID" value="KDN14859.1"/>
    <property type="molecule type" value="Genomic_DNA"/>
</dbReference>
<evidence type="ECO:0000313" key="2">
    <source>
        <dbReference type="EMBL" id="KDN14859.1"/>
    </source>
</evidence>
<dbReference type="InterPro" id="IPR036986">
    <property type="entry name" value="S4_RNA-bd_sf"/>
</dbReference>
<accession>A0A066TSI6</accession>
<proteinExistence type="predicted"/>
<keyword evidence="3" id="KW-1185">Reference proteome</keyword>
<evidence type="ECO:0000256" key="1">
    <source>
        <dbReference type="PROSITE-ProRule" id="PRU00182"/>
    </source>
</evidence>
<sequence length="74" mass="8087">MRQQFDLAGHPYIALCDLLKLAGLTESGGRAKQLIAEGKVLRNHQPETRKTAKIVVGDCIQLADNEICIINSQA</sequence>
<keyword evidence="1" id="KW-0694">RNA-binding</keyword>
<dbReference type="AlphaFoldDB" id="A0A066TSI6"/>
<name>A0A066TSI6_9NEIS</name>
<dbReference type="eggNOG" id="COG2501">
    <property type="taxonomic scope" value="Bacteria"/>
</dbReference>
<evidence type="ECO:0000313" key="3">
    <source>
        <dbReference type="Proteomes" id="UP000027170"/>
    </source>
</evidence>
<dbReference type="CDD" id="cd00165">
    <property type="entry name" value="S4"/>
    <property type="match status" value="1"/>
</dbReference>
<comment type="caution">
    <text evidence="2">The sequence shown here is derived from an EMBL/GenBank/DDBJ whole genome shotgun (WGS) entry which is preliminary data.</text>
</comment>
<dbReference type="PROSITE" id="PS50889">
    <property type="entry name" value="S4"/>
    <property type="match status" value="1"/>
</dbReference>
<dbReference type="Pfam" id="PF13275">
    <property type="entry name" value="S4_2"/>
    <property type="match status" value="1"/>
</dbReference>
<protein>
    <submittedName>
        <fullName evidence="2">Uncharacterized protein</fullName>
    </submittedName>
</protein>
<dbReference type="RefSeq" id="WP_037407055.1">
    <property type="nucleotide sequence ID" value="NZ_JFZV01000004.1"/>
</dbReference>
<organism evidence="2 3">
    <name type="scientific">Snodgrassella communis</name>
    <dbReference type="NCBI Taxonomy" id="2946699"/>
    <lineage>
        <taxon>Bacteria</taxon>
        <taxon>Pseudomonadati</taxon>
        <taxon>Pseudomonadota</taxon>
        <taxon>Betaproteobacteria</taxon>
        <taxon>Neisseriales</taxon>
        <taxon>Neisseriaceae</taxon>
        <taxon>Snodgrassella</taxon>
    </lineage>
</organism>
<dbReference type="OrthoDB" id="9802835at2"/>
<dbReference type="GO" id="GO:0003723">
    <property type="term" value="F:RNA binding"/>
    <property type="evidence" value="ECO:0007669"/>
    <property type="project" value="UniProtKB-KW"/>
</dbReference>
<dbReference type="Gene3D" id="3.10.290.10">
    <property type="entry name" value="RNA-binding S4 domain"/>
    <property type="match status" value="1"/>
</dbReference>
<gene>
    <name evidence="2" type="ORF">SALWKB29_0931</name>
</gene>